<protein>
    <submittedName>
        <fullName evidence="3">Outer membrane channel protein</fullName>
    </submittedName>
</protein>
<name>A0ABM8EIU5_9BACT</name>
<feature type="chain" id="PRO_5046136709" evidence="1">
    <location>
        <begin position="20"/>
        <end position="536"/>
    </location>
</feature>
<evidence type="ECO:0000313" key="3">
    <source>
        <dbReference type="EMBL" id="BDV42382.1"/>
    </source>
</evidence>
<sequence length="536" mass="57978">MKRLSLMMFCCLSFGMAAGADGGEGPAGEAGTGLAEPWACREAAALARQFAAETALASWRENEPCRRREAAACLAAVQEKMLAAAGTAGRAAVSDETLARLSRLDAALRGELADNEGYQTRRKEIQAMLAKPETPPFLYKVGVDGFLRGEGVAAFRLTDFSYRPDHGEGRFLYRVKPYLYWHPTDFLDLHLEGQGYGYSGGNQYYGKYSLYQGFIEGRCPRFEGLSVKVGRQELVYGSAFMLGSDSFYDGLSYDAVRVRLTPVGPLTVDLFGGWYAPPFADGMAGNLAGGYASWAFGEETALEAYTFRDTGSADHQVGEYRTSWGLRGTMALGPVELEVEPVWQTGRLYNADLGGNESIRAWGGHADLTVEATLADRRTSLFIGAAYGSGSRDAAAGASARQEFSNPATDTSLTGDMNVVGSLAGLDVGDYHASGLQVYTLGWGVDLLSAVNFSATGRYFLANYVPEGASRRLGLETDFTLTWTASDELALIVGYDRFFTGGFFHAATGSDSDIHYGYAMLQFNLAHQRPKRPAVR</sequence>
<reference evidence="3 4" key="1">
    <citation type="submission" date="2022-12" db="EMBL/GenBank/DDBJ databases">
        <title>Polyphasic characterization of Geotalea uranireducens NIT-SL11 newly isolated from a complex of sewage sludge and microbially reduced graphene oxide.</title>
        <authorList>
            <person name="Xie L."/>
            <person name="Yoshida N."/>
            <person name="Meng L."/>
        </authorList>
    </citation>
    <scope>NUCLEOTIDE SEQUENCE [LARGE SCALE GENOMIC DNA]</scope>
    <source>
        <strain evidence="3 4">NIT-SL11</strain>
    </source>
</reference>
<dbReference type="Proteomes" id="UP001317705">
    <property type="component" value="Chromosome"/>
</dbReference>
<feature type="signal peptide" evidence="1">
    <location>
        <begin position="1"/>
        <end position="19"/>
    </location>
</feature>
<evidence type="ECO:0000259" key="2">
    <source>
        <dbReference type="Pfam" id="PF13372"/>
    </source>
</evidence>
<dbReference type="InterPro" id="IPR025388">
    <property type="entry name" value="Alginate_export_dom"/>
</dbReference>
<proteinExistence type="predicted"/>
<dbReference type="EMBL" id="AP027151">
    <property type="protein sequence ID" value="BDV42382.1"/>
    <property type="molecule type" value="Genomic_DNA"/>
</dbReference>
<accession>A0ABM8EIU5</accession>
<evidence type="ECO:0000256" key="1">
    <source>
        <dbReference type="SAM" id="SignalP"/>
    </source>
</evidence>
<keyword evidence="1" id="KW-0732">Signal</keyword>
<dbReference type="RefSeq" id="WP_282002813.1">
    <property type="nucleotide sequence ID" value="NZ_AP027151.1"/>
</dbReference>
<feature type="domain" description="Alginate export" evidence="2">
    <location>
        <begin position="225"/>
        <end position="513"/>
    </location>
</feature>
<dbReference type="Pfam" id="PF13372">
    <property type="entry name" value="Alginate_exp"/>
    <property type="match status" value="1"/>
</dbReference>
<evidence type="ECO:0000313" key="4">
    <source>
        <dbReference type="Proteomes" id="UP001317705"/>
    </source>
</evidence>
<keyword evidence="4" id="KW-1185">Reference proteome</keyword>
<organism evidence="3 4">
    <name type="scientific">Geotalea uraniireducens</name>
    <dbReference type="NCBI Taxonomy" id="351604"/>
    <lineage>
        <taxon>Bacteria</taxon>
        <taxon>Pseudomonadati</taxon>
        <taxon>Thermodesulfobacteriota</taxon>
        <taxon>Desulfuromonadia</taxon>
        <taxon>Geobacterales</taxon>
        <taxon>Geobacteraceae</taxon>
        <taxon>Geotalea</taxon>
    </lineage>
</organism>
<gene>
    <name evidence="3" type="ORF">GURASL_13050</name>
</gene>